<dbReference type="PANTHER" id="PTHR34257:SF2">
    <property type="entry name" value="E3 UBIQUITIN LIGASE TRAF3IP2"/>
    <property type="match status" value="1"/>
</dbReference>
<proteinExistence type="predicted"/>
<feature type="region of interest" description="Disordered" evidence="1">
    <location>
        <begin position="150"/>
        <end position="175"/>
    </location>
</feature>
<feature type="domain" description="TIR" evidence="2">
    <location>
        <begin position="197"/>
        <end position="309"/>
    </location>
</feature>
<keyword evidence="4" id="KW-1185">Reference proteome</keyword>
<dbReference type="Pfam" id="PF13676">
    <property type="entry name" value="TIR_2"/>
    <property type="match status" value="1"/>
</dbReference>
<dbReference type="Gene3D" id="3.40.50.11530">
    <property type="match status" value="1"/>
</dbReference>
<dbReference type="AlphaFoldDB" id="A0ABD3U2Q7"/>
<protein>
    <recommendedName>
        <fullName evidence="2">TIR domain-containing protein</fullName>
    </recommendedName>
</protein>
<evidence type="ECO:0000256" key="1">
    <source>
        <dbReference type="SAM" id="MobiDB-lite"/>
    </source>
</evidence>
<dbReference type="InterPro" id="IPR000157">
    <property type="entry name" value="TIR_dom"/>
</dbReference>
<evidence type="ECO:0000313" key="3">
    <source>
        <dbReference type="EMBL" id="KAL3842508.1"/>
    </source>
</evidence>
<dbReference type="EMBL" id="JBJQND010000017">
    <property type="protein sequence ID" value="KAL3842508.1"/>
    <property type="molecule type" value="Genomic_DNA"/>
</dbReference>
<gene>
    <name evidence="3" type="ORF">ACJMK2_020512</name>
</gene>
<accession>A0ABD3U2Q7</accession>
<dbReference type="Proteomes" id="UP001634394">
    <property type="component" value="Unassembled WGS sequence"/>
</dbReference>
<evidence type="ECO:0000259" key="2">
    <source>
        <dbReference type="Pfam" id="PF13676"/>
    </source>
</evidence>
<name>A0ABD3U2Q7_SINWO</name>
<dbReference type="PANTHER" id="PTHR34257">
    <property type="entry name" value="ADAPTER PROTEIN CIKS"/>
    <property type="match status" value="1"/>
</dbReference>
<sequence length="346" mass="39660">MSQRQGNGRKCVCTCSKSYGENKRSLVENSCKCHSCCQLNEQLDEETLPKEPDLSSDQEARENVGLSDRCLSDRTLYIHLLNQENRLQMSGSEHGYDVYRRSEMENSCICRSCRQLVVHSDTEETQIKQPLVSSADEDEARGNVSVIRRRTSGNTMNSYSQDNRPQTTWSNIFASPGPVSSGTDESFRGLRLFCTCSSDLRQAVKMVKNLKSSGFEVHTDRYRNNLNVSDTSIAGNIQDWLDGNIAHADFVIVCISPKYLEDIQPPSDDVPEADTRAFFTRYIYDQLRAEYYINRCRHQKIIPVRFSESHVPYTNIPPFMKTTIVYTYPKDHKDLVSFLNRRKVNL</sequence>
<reference evidence="3 4" key="1">
    <citation type="submission" date="2024-11" db="EMBL/GenBank/DDBJ databases">
        <title>Chromosome-level genome assembly of the freshwater bivalve Anodonta woodiana.</title>
        <authorList>
            <person name="Chen X."/>
        </authorList>
    </citation>
    <scope>NUCLEOTIDE SEQUENCE [LARGE SCALE GENOMIC DNA]</scope>
    <source>
        <strain evidence="3">MN2024</strain>
        <tissue evidence="3">Gills</tissue>
    </source>
</reference>
<evidence type="ECO:0000313" key="4">
    <source>
        <dbReference type="Proteomes" id="UP001634394"/>
    </source>
</evidence>
<organism evidence="3 4">
    <name type="scientific">Sinanodonta woodiana</name>
    <name type="common">Chinese pond mussel</name>
    <name type="synonym">Anodonta woodiana</name>
    <dbReference type="NCBI Taxonomy" id="1069815"/>
    <lineage>
        <taxon>Eukaryota</taxon>
        <taxon>Metazoa</taxon>
        <taxon>Spiralia</taxon>
        <taxon>Lophotrochozoa</taxon>
        <taxon>Mollusca</taxon>
        <taxon>Bivalvia</taxon>
        <taxon>Autobranchia</taxon>
        <taxon>Heteroconchia</taxon>
        <taxon>Palaeoheterodonta</taxon>
        <taxon>Unionida</taxon>
        <taxon>Unionoidea</taxon>
        <taxon>Unionidae</taxon>
        <taxon>Unioninae</taxon>
        <taxon>Sinanodonta</taxon>
    </lineage>
</organism>
<dbReference type="InterPro" id="IPR053047">
    <property type="entry name" value="E3_ubiq_ligase_TRAF3IP2"/>
</dbReference>
<comment type="caution">
    <text evidence="3">The sequence shown here is derived from an EMBL/GenBank/DDBJ whole genome shotgun (WGS) entry which is preliminary data.</text>
</comment>
<feature type="compositionally biased region" description="Polar residues" evidence="1">
    <location>
        <begin position="152"/>
        <end position="175"/>
    </location>
</feature>